<dbReference type="PANTHER" id="PTHR48413:SF1">
    <property type="entry name" value="PROTEIN HEAT-STRESS-ASSOCIATED 32"/>
    <property type="match status" value="1"/>
</dbReference>
<evidence type="ECO:0000313" key="3">
    <source>
        <dbReference type="EMBL" id="KNB71214.1"/>
    </source>
</evidence>
<dbReference type="STRING" id="54915.ADS79_20595"/>
<dbReference type="EMBL" id="BJON01000002">
    <property type="protein sequence ID" value="GED66519.1"/>
    <property type="molecule type" value="Genomic_DNA"/>
</dbReference>
<dbReference type="AlphaFoldDB" id="A0A0K9YR65"/>
<dbReference type="Pfam" id="PF02679">
    <property type="entry name" value="ComA"/>
    <property type="match status" value="1"/>
</dbReference>
<comment type="similarity">
    <text evidence="1">Belongs to the phosphosulfolactate synthase family.</text>
</comment>
<organism evidence="3 4">
    <name type="scientific">Brevibacillus reuszeri</name>
    <dbReference type="NCBI Taxonomy" id="54915"/>
    <lineage>
        <taxon>Bacteria</taxon>
        <taxon>Bacillati</taxon>
        <taxon>Bacillota</taxon>
        <taxon>Bacilli</taxon>
        <taxon>Bacillales</taxon>
        <taxon>Paenibacillaceae</taxon>
        <taxon>Brevibacillus</taxon>
    </lineage>
</organism>
<dbReference type="Proteomes" id="UP000036834">
    <property type="component" value="Unassembled WGS sequence"/>
</dbReference>
<reference evidence="4" key="1">
    <citation type="submission" date="2015-07" db="EMBL/GenBank/DDBJ databases">
        <title>Genome sequencing project for genomic taxonomy and phylogenomics of Bacillus-like bacteria.</title>
        <authorList>
            <person name="Liu B."/>
            <person name="Wang J."/>
            <person name="Zhu Y."/>
            <person name="Liu G."/>
            <person name="Chen Q."/>
            <person name="Chen Z."/>
            <person name="Lan J."/>
            <person name="Che J."/>
            <person name="Ge C."/>
            <person name="Shi H."/>
            <person name="Pan Z."/>
            <person name="Liu X."/>
        </authorList>
    </citation>
    <scope>NUCLEOTIDE SEQUENCE [LARGE SCALE GENOMIC DNA]</scope>
    <source>
        <strain evidence="4">DSM 9887</strain>
    </source>
</reference>
<dbReference type="PANTHER" id="PTHR48413">
    <property type="match status" value="1"/>
</dbReference>
<reference evidence="3" key="2">
    <citation type="submission" date="2015-07" db="EMBL/GenBank/DDBJ databases">
        <title>MeaNS - Measles Nucleotide Surveillance Program.</title>
        <authorList>
            <person name="Tran T."/>
            <person name="Druce J."/>
        </authorList>
    </citation>
    <scope>NUCLEOTIDE SEQUENCE</scope>
    <source>
        <strain evidence="3">DSM 9887</strain>
    </source>
</reference>
<dbReference type="SUPFAM" id="SSF102110">
    <property type="entry name" value="(2r)-phospho-3-sulfolactate synthase ComA"/>
    <property type="match status" value="1"/>
</dbReference>
<gene>
    <name evidence="3" type="ORF">ADS79_20595</name>
    <name evidence="2" type="ORF">BRE01_02210</name>
</gene>
<dbReference type="Proteomes" id="UP000319578">
    <property type="component" value="Unassembled WGS sequence"/>
</dbReference>
<comment type="caution">
    <text evidence="3">The sequence shown here is derived from an EMBL/GenBank/DDBJ whole genome shotgun (WGS) entry which is preliminary data.</text>
</comment>
<evidence type="ECO:0000256" key="1">
    <source>
        <dbReference type="ARBA" id="ARBA00010424"/>
    </source>
</evidence>
<dbReference type="PATRIC" id="fig|54915.3.peg.3238"/>
<sequence length="273" mass="30356">MLDCEHPFVPANWANPFGLTRSKPRTRGLTMVIDKGLGSSAFRDLLELSAPYMDIYKLGFGTTALYPINLLQQKIMLAKQYGLRVMPGGTFFEIAVRRTPVKEYMSRIHELGFNAVEISDGTFALPPAQRREAIRIGVETGLVVYTEFGKKAADYRAERDELIETLFTDLESGASHVIVEARESGTVGVFDTDGKVDDHFVRDIVHSVKDLASKLIWEAPQKEQQVSLIQAIGNEVNLGNIAYTDVMALETLRRGLRSDTALIMEEGRSDPCA</sequence>
<evidence type="ECO:0000313" key="4">
    <source>
        <dbReference type="Proteomes" id="UP000036834"/>
    </source>
</evidence>
<proteinExistence type="inferred from homology"/>
<dbReference type="OrthoDB" id="7809088at2"/>
<reference evidence="2 5" key="3">
    <citation type="submission" date="2019-06" db="EMBL/GenBank/DDBJ databases">
        <title>Whole genome shotgun sequence of Brevibacillus reuszeri NBRC 15719.</title>
        <authorList>
            <person name="Hosoyama A."/>
            <person name="Uohara A."/>
            <person name="Ohji S."/>
            <person name="Ichikawa N."/>
        </authorList>
    </citation>
    <scope>NUCLEOTIDE SEQUENCE [LARGE SCALE GENOMIC DNA]</scope>
    <source>
        <strain evidence="2 5">NBRC 15719</strain>
    </source>
</reference>
<keyword evidence="5" id="KW-1185">Reference proteome</keyword>
<name>A0A0K9YR65_9BACL</name>
<dbReference type="EMBL" id="LGIQ01000009">
    <property type="protein sequence ID" value="KNB71214.1"/>
    <property type="molecule type" value="Genomic_DNA"/>
</dbReference>
<dbReference type="InterPro" id="IPR013785">
    <property type="entry name" value="Aldolase_TIM"/>
</dbReference>
<protein>
    <submittedName>
        <fullName evidence="3">DNA mismatch repair protein MutT</fullName>
    </submittedName>
    <submittedName>
        <fullName evidence="2">Phosphosulfolactate synthase</fullName>
    </submittedName>
</protein>
<dbReference type="InterPro" id="IPR003830">
    <property type="entry name" value="ComA_synth"/>
</dbReference>
<dbReference type="Gene3D" id="3.20.20.70">
    <property type="entry name" value="Aldolase class I"/>
    <property type="match status" value="1"/>
</dbReference>
<evidence type="ECO:0000313" key="2">
    <source>
        <dbReference type="EMBL" id="GED66519.1"/>
    </source>
</evidence>
<dbReference type="InterPro" id="IPR036112">
    <property type="entry name" value="ComA_synth_sf"/>
</dbReference>
<dbReference type="RefSeq" id="WP_049740247.1">
    <property type="nucleotide sequence ID" value="NZ_BJON01000002.1"/>
</dbReference>
<evidence type="ECO:0000313" key="5">
    <source>
        <dbReference type="Proteomes" id="UP000319578"/>
    </source>
</evidence>
<accession>A0A0K9YR65</accession>